<reference evidence="1" key="1">
    <citation type="submission" date="2021-04" db="EMBL/GenBank/DDBJ databases">
        <authorList>
            <consortium name="Molecular Ecology Group"/>
        </authorList>
    </citation>
    <scope>NUCLEOTIDE SEQUENCE</scope>
</reference>
<evidence type="ECO:0000313" key="1">
    <source>
        <dbReference type="EMBL" id="CAG5114784.1"/>
    </source>
</evidence>
<dbReference type="EMBL" id="CAJHNH020000036">
    <property type="protein sequence ID" value="CAG5114784.1"/>
    <property type="molecule type" value="Genomic_DNA"/>
</dbReference>
<gene>
    <name evidence="1" type="ORF">CUNI_LOCUS342</name>
</gene>
<accession>A0A8S3YE44</accession>
<dbReference type="OrthoDB" id="10527423at2759"/>
<protein>
    <submittedName>
        <fullName evidence="1">Uncharacterized protein</fullName>
    </submittedName>
</protein>
<dbReference type="Proteomes" id="UP000678393">
    <property type="component" value="Unassembled WGS sequence"/>
</dbReference>
<comment type="caution">
    <text evidence="1">The sequence shown here is derived from an EMBL/GenBank/DDBJ whole genome shotgun (WGS) entry which is preliminary data.</text>
</comment>
<proteinExistence type="predicted"/>
<evidence type="ECO:0000313" key="2">
    <source>
        <dbReference type="Proteomes" id="UP000678393"/>
    </source>
</evidence>
<sequence length="74" mass="8233">HIVLAVKASVALLIPDIPSWVTLQMAKQEFSAKQALRKQRIMEAAQKKKVLMEAFKSRSTGKCNVDSLAEHKGQ</sequence>
<dbReference type="AlphaFoldDB" id="A0A8S3YE44"/>
<feature type="non-terminal residue" evidence="1">
    <location>
        <position position="74"/>
    </location>
</feature>
<name>A0A8S3YE44_9EUPU</name>
<organism evidence="1 2">
    <name type="scientific">Candidula unifasciata</name>
    <dbReference type="NCBI Taxonomy" id="100452"/>
    <lineage>
        <taxon>Eukaryota</taxon>
        <taxon>Metazoa</taxon>
        <taxon>Spiralia</taxon>
        <taxon>Lophotrochozoa</taxon>
        <taxon>Mollusca</taxon>
        <taxon>Gastropoda</taxon>
        <taxon>Heterobranchia</taxon>
        <taxon>Euthyneura</taxon>
        <taxon>Panpulmonata</taxon>
        <taxon>Eupulmonata</taxon>
        <taxon>Stylommatophora</taxon>
        <taxon>Helicina</taxon>
        <taxon>Helicoidea</taxon>
        <taxon>Geomitridae</taxon>
        <taxon>Candidula</taxon>
    </lineage>
</organism>
<keyword evidence="2" id="KW-1185">Reference proteome</keyword>